<accession>A0A397TQF8</accession>
<sequence length="105" mass="12832">YIYYGYYTITTIESIAYYNRYIYCNNYTYCSYFINYDYCTYYSKKLQPSNKRLQLYNPIKPITVGNLIRESYLVQRFILRETSDSEKAKFNSENHMIFHWFPSGS</sequence>
<protein>
    <submittedName>
        <fullName evidence="1">Uncharacterized protein</fullName>
    </submittedName>
</protein>
<dbReference type="EMBL" id="QKWP01005121">
    <property type="protein sequence ID" value="RIB00144.1"/>
    <property type="molecule type" value="Genomic_DNA"/>
</dbReference>
<dbReference type="Proteomes" id="UP000266673">
    <property type="component" value="Unassembled WGS sequence"/>
</dbReference>
<dbReference type="AlphaFoldDB" id="A0A397TQF8"/>
<evidence type="ECO:0000313" key="2">
    <source>
        <dbReference type="Proteomes" id="UP000266673"/>
    </source>
</evidence>
<evidence type="ECO:0000313" key="1">
    <source>
        <dbReference type="EMBL" id="RIB00144.1"/>
    </source>
</evidence>
<keyword evidence="2" id="KW-1185">Reference proteome</keyword>
<organism evidence="1 2">
    <name type="scientific">Gigaspora rosea</name>
    <dbReference type="NCBI Taxonomy" id="44941"/>
    <lineage>
        <taxon>Eukaryota</taxon>
        <taxon>Fungi</taxon>
        <taxon>Fungi incertae sedis</taxon>
        <taxon>Mucoromycota</taxon>
        <taxon>Glomeromycotina</taxon>
        <taxon>Glomeromycetes</taxon>
        <taxon>Diversisporales</taxon>
        <taxon>Gigasporaceae</taxon>
        <taxon>Gigaspora</taxon>
    </lineage>
</organism>
<reference evidence="1 2" key="1">
    <citation type="submission" date="2018-06" db="EMBL/GenBank/DDBJ databases">
        <title>Comparative genomics reveals the genomic features of Rhizophagus irregularis, R. cerebriforme, R. diaphanum and Gigaspora rosea, and their symbiotic lifestyle signature.</title>
        <authorList>
            <person name="Morin E."/>
            <person name="San Clemente H."/>
            <person name="Chen E.C.H."/>
            <person name="De La Providencia I."/>
            <person name="Hainaut M."/>
            <person name="Kuo A."/>
            <person name="Kohler A."/>
            <person name="Murat C."/>
            <person name="Tang N."/>
            <person name="Roy S."/>
            <person name="Loubradou J."/>
            <person name="Henrissat B."/>
            <person name="Grigoriev I.V."/>
            <person name="Corradi N."/>
            <person name="Roux C."/>
            <person name="Martin F.M."/>
        </authorList>
    </citation>
    <scope>NUCLEOTIDE SEQUENCE [LARGE SCALE GENOMIC DNA]</scope>
    <source>
        <strain evidence="1 2">DAOM 194757</strain>
    </source>
</reference>
<gene>
    <name evidence="1" type="ORF">C2G38_1994647</name>
</gene>
<comment type="caution">
    <text evidence="1">The sequence shown here is derived from an EMBL/GenBank/DDBJ whole genome shotgun (WGS) entry which is preliminary data.</text>
</comment>
<name>A0A397TQF8_9GLOM</name>
<feature type="non-terminal residue" evidence="1">
    <location>
        <position position="1"/>
    </location>
</feature>
<proteinExistence type="predicted"/>